<evidence type="ECO:0000313" key="2">
    <source>
        <dbReference type="Proteomes" id="UP000069771"/>
    </source>
</evidence>
<gene>
    <name evidence="1" type="ORF">AALO17_26470</name>
</gene>
<keyword evidence="2" id="KW-1185">Reference proteome</keyword>
<dbReference type="EMBL" id="CP011391">
    <property type="protein sequence ID" value="AMK55781.1"/>
    <property type="molecule type" value="Genomic_DNA"/>
</dbReference>
<reference evidence="1 2" key="1">
    <citation type="journal article" date="2016" name="Gut Pathog.">
        <title>Whole genome sequencing of "Faecalibaculum rodentium" ALO17, isolated from C57BL/6J laboratory mouse feces.</title>
        <authorList>
            <person name="Lim S."/>
            <person name="Chang D.H."/>
            <person name="Ahn S."/>
            <person name="Kim B.C."/>
        </authorList>
    </citation>
    <scope>NUCLEOTIDE SEQUENCE [LARGE SCALE GENOMIC DNA]</scope>
    <source>
        <strain evidence="1 2">Alo17</strain>
    </source>
</reference>
<accession>A0A140DYQ4</accession>
<organism evidence="1 2">
    <name type="scientific">Faecalibaculum rodentium</name>
    <dbReference type="NCBI Taxonomy" id="1702221"/>
    <lineage>
        <taxon>Bacteria</taxon>
        <taxon>Bacillati</taxon>
        <taxon>Bacillota</taxon>
        <taxon>Erysipelotrichia</taxon>
        <taxon>Erysipelotrichales</taxon>
        <taxon>Erysipelotrichaceae</taxon>
        <taxon>Faecalibaculum</taxon>
    </lineage>
</organism>
<name>A0A140DYQ4_9FIRM</name>
<evidence type="ECO:0000313" key="1">
    <source>
        <dbReference type="EMBL" id="AMK55781.1"/>
    </source>
</evidence>
<dbReference type="KEGG" id="fro:AALO17_26470"/>
<dbReference type="AlphaFoldDB" id="A0A140DYQ4"/>
<protein>
    <submittedName>
        <fullName evidence="1">Uncharacterized protein</fullName>
    </submittedName>
</protein>
<dbReference type="Proteomes" id="UP000069771">
    <property type="component" value="Chromosome"/>
</dbReference>
<proteinExistence type="predicted"/>
<sequence>MFPLSQSPAFCGFPFRDCLSLLLFACRALLSIPPVTFFLHSPVRDPCPVLPATGNIHAGESLRSQARVPNRRMEEAKLLPFPGSAMPAV</sequence>